<dbReference type="GO" id="GO:0140359">
    <property type="term" value="F:ABC-type transporter activity"/>
    <property type="evidence" value="ECO:0007669"/>
    <property type="project" value="InterPro"/>
</dbReference>
<name>A0A8J8ND39_HALGN</name>
<dbReference type="EMBL" id="RRYP01023432">
    <property type="protein sequence ID" value="TNV72235.1"/>
    <property type="molecule type" value="Genomic_DNA"/>
</dbReference>
<feature type="transmembrane region" description="Helical" evidence="6">
    <location>
        <begin position="100"/>
        <end position="127"/>
    </location>
</feature>
<evidence type="ECO:0000259" key="7">
    <source>
        <dbReference type="Pfam" id="PF01061"/>
    </source>
</evidence>
<reference evidence="8" key="1">
    <citation type="submission" date="2019-06" db="EMBL/GenBank/DDBJ databases">
        <authorList>
            <person name="Zheng W."/>
        </authorList>
    </citation>
    <scope>NUCLEOTIDE SEQUENCE</scope>
    <source>
        <strain evidence="8">QDHG01</strain>
    </source>
</reference>
<feature type="transmembrane region" description="Helical" evidence="6">
    <location>
        <begin position="57"/>
        <end position="79"/>
    </location>
</feature>
<gene>
    <name evidence="8" type="ORF">FGO68_gene2957</name>
</gene>
<organism evidence="8 9">
    <name type="scientific">Halteria grandinella</name>
    <dbReference type="NCBI Taxonomy" id="5974"/>
    <lineage>
        <taxon>Eukaryota</taxon>
        <taxon>Sar</taxon>
        <taxon>Alveolata</taxon>
        <taxon>Ciliophora</taxon>
        <taxon>Intramacronucleata</taxon>
        <taxon>Spirotrichea</taxon>
        <taxon>Stichotrichia</taxon>
        <taxon>Sporadotrichida</taxon>
        <taxon>Halteriidae</taxon>
        <taxon>Halteria</taxon>
    </lineage>
</organism>
<feature type="domain" description="ABC-2 type transporter transmembrane" evidence="7">
    <location>
        <begin position="5"/>
        <end position="216"/>
    </location>
</feature>
<evidence type="ECO:0000313" key="8">
    <source>
        <dbReference type="EMBL" id="TNV72235.1"/>
    </source>
</evidence>
<evidence type="ECO:0000256" key="1">
    <source>
        <dbReference type="ARBA" id="ARBA00004141"/>
    </source>
</evidence>
<feature type="transmembrane region" description="Helical" evidence="6">
    <location>
        <begin position="133"/>
        <end position="154"/>
    </location>
</feature>
<dbReference type="Proteomes" id="UP000785679">
    <property type="component" value="Unassembled WGS sequence"/>
</dbReference>
<evidence type="ECO:0000313" key="9">
    <source>
        <dbReference type="Proteomes" id="UP000785679"/>
    </source>
</evidence>
<evidence type="ECO:0000256" key="3">
    <source>
        <dbReference type="ARBA" id="ARBA00022692"/>
    </source>
</evidence>
<dbReference type="GO" id="GO:0016020">
    <property type="term" value="C:membrane"/>
    <property type="evidence" value="ECO:0007669"/>
    <property type="project" value="UniProtKB-SubCell"/>
</dbReference>
<dbReference type="Pfam" id="PF01061">
    <property type="entry name" value="ABC2_membrane"/>
    <property type="match status" value="1"/>
</dbReference>
<dbReference type="AlphaFoldDB" id="A0A8J8ND39"/>
<keyword evidence="9" id="KW-1185">Reference proteome</keyword>
<protein>
    <recommendedName>
        <fullName evidence="7">ABC-2 type transporter transmembrane domain-containing protein</fullName>
    </recommendedName>
</protein>
<dbReference type="InterPro" id="IPR050352">
    <property type="entry name" value="ABCG_transporters"/>
</dbReference>
<dbReference type="InterPro" id="IPR013525">
    <property type="entry name" value="ABC2_TM"/>
</dbReference>
<feature type="transmembrane region" description="Helical" evidence="6">
    <location>
        <begin position="166"/>
        <end position="185"/>
    </location>
</feature>
<accession>A0A8J8ND39</accession>
<keyword evidence="3 6" id="KW-0812">Transmembrane</keyword>
<evidence type="ECO:0000256" key="5">
    <source>
        <dbReference type="ARBA" id="ARBA00023136"/>
    </source>
</evidence>
<evidence type="ECO:0000256" key="2">
    <source>
        <dbReference type="ARBA" id="ARBA00022448"/>
    </source>
</evidence>
<evidence type="ECO:0000256" key="6">
    <source>
        <dbReference type="SAM" id="Phobius"/>
    </source>
</evidence>
<evidence type="ECO:0000256" key="4">
    <source>
        <dbReference type="ARBA" id="ARBA00022989"/>
    </source>
</evidence>
<keyword evidence="2" id="KW-0813">Transport</keyword>
<dbReference type="PANTHER" id="PTHR48041">
    <property type="entry name" value="ABC TRANSPORTER G FAMILY MEMBER 28"/>
    <property type="match status" value="1"/>
</dbReference>
<comment type="subcellular location">
    <subcellularLocation>
        <location evidence="1">Membrane</location>
        <topology evidence="1">Multi-pass membrane protein</topology>
    </subcellularLocation>
</comment>
<feature type="transmembrane region" description="Helical" evidence="6">
    <location>
        <begin position="28"/>
        <end position="45"/>
    </location>
</feature>
<keyword evidence="5 6" id="KW-0472">Membrane</keyword>
<proteinExistence type="predicted"/>
<dbReference type="OrthoDB" id="66620at2759"/>
<dbReference type="PANTHER" id="PTHR48041:SF139">
    <property type="entry name" value="PROTEIN SCARLET"/>
    <property type="match status" value="1"/>
</dbReference>
<feature type="transmembrane region" description="Helical" evidence="6">
    <location>
        <begin position="237"/>
        <end position="261"/>
    </location>
</feature>
<keyword evidence="4 6" id="KW-1133">Transmembrane helix</keyword>
<comment type="caution">
    <text evidence="8">The sequence shown here is derived from an EMBL/GenBank/DDBJ whole genome shotgun (WGS) entry which is preliminary data.</text>
</comment>
<sequence length="269" mass="30495">MFGLQMRQLLKRESLNQVRDPKEFRVRILRQVIIGLLIIPVFWKLDGNSRQEIYGMAGALFFIATNQVMMSLQSAVLAFQMERPIFLREQAEKMYGVAPYYLAKVIIELPSIIISGVLFSCIVYFGIGLYPNVWAWLRFTFVILLLGFASSAYGHFISILFNTPETAVAASPIILLPLVILGGFFTNSGNVPSWIAWLQYISPTRYGFESELQNEFSFREDEIPPQNNPVNFLAFGLGYAAAMFLLVAVSITLRILTILLLKVKVSKFQ</sequence>